<dbReference type="PROSITE" id="PS51186">
    <property type="entry name" value="GNAT"/>
    <property type="match status" value="1"/>
</dbReference>
<dbReference type="KEGG" id="aaco:K1I37_03545"/>
<dbReference type="RefSeq" id="WP_021297308.1">
    <property type="nucleotide sequence ID" value="NZ_AURB01000151.1"/>
</dbReference>
<sequence>MPLEVQRIFEQVTTSRLILRTPSLEDAPAVFSIEGDPETNKYRPTGPMVDLGEAVKTIDRWREDWLTNGYGYWSIVIPRTSELVGIGGIRKMIWREQDILNLYYRFAPKAWGNGYATEVARVAVQMAVAYLPELPVVARIRPENSASIRVAQRVGLERRKDLDTDEHLVFAAGWSNQG</sequence>
<reference evidence="2" key="1">
    <citation type="journal article" date="2022" name="G3 (Bethesda)">
        <title>Unveiling the complete genome sequence of Alicyclobacillus acidoterrestris DSM 3922T, a taint-producing strain.</title>
        <authorList>
            <person name="Leonardo I.C."/>
            <person name="Barreto Crespo M.T."/>
            <person name="Gaspar F.B."/>
        </authorList>
    </citation>
    <scope>NUCLEOTIDE SEQUENCE [LARGE SCALE GENOMIC DNA]</scope>
    <source>
        <strain evidence="2">DSM 3922</strain>
    </source>
</reference>
<proteinExistence type="predicted"/>
<protein>
    <submittedName>
        <fullName evidence="1">GNAT family N-acetyltransferase</fullName>
    </submittedName>
</protein>
<keyword evidence="2" id="KW-1185">Reference proteome</keyword>
<evidence type="ECO:0000313" key="2">
    <source>
        <dbReference type="Proteomes" id="UP000829401"/>
    </source>
</evidence>
<dbReference type="GO" id="GO:0016747">
    <property type="term" value="F:acyltransferase activity, transferring groups other than amino-acyl groups"/>
    <property type="evidence" value="ECO:0007669"/>
    <property type="project" value="InterPro"/>
</dbReference>
<dbReference type="PANTHER" id="PTHR43792">
    <property type="entry name" value="GNAT FAMILY, PUTATIVE (AFU_ORTHOLOGUE AFUA_3G00765)-RELATED-RELATED"/>
    <property type="match status" value="1"/>
</dbReference>
<dbReference type="PANTHER" id="PTHR43792:SF1">
    <property type="entry name" value="N-ACETYLTRANSFERASE DOMAIN-CONTAINING PROTEIN"/>
    <property type="match status" value="1"/>
</dbReference>
<dbReference type="eggNOG" id="COG1670">
    <property type="taxonomic scope" value="Bacteria"/>
</dbReference>
<dbReference type="STRING" id="1356854.N007_11300"/>
<dbReference type="InterPro" id="IPR016181">
    <property type="entry name" value="Acyl_CoA_acyltransferase"/>
</dbReference>
<dbReference type="Proteomes" id="UP000829401">
    <property type="component" value="Chromosome"/>
</dbReference>
<dbReference type="SUPFAM" id="SSF55729">
    <property type="entry name" value="Acyl-CoA N-acyltransferases (Nat)"/>
    <property type="match status" value="1"/>
</dbReference>
<dbReference type="EMBL" id="CP080467">
    <property type="protein sequence ID" value="UNO49626.1"/>
    <property type="molecule type" value="Genomic_DNA"/>
</dbReference>
<dbReference type="InterPro" id="IPR000182">
    <property type="entry name" value="GNAT_dom"/>
</dbReference>
<dbReference type="AlphaFoldDB" id="T0D2Z7"/>
<organism evidence="1 2">
    <name type="scientific">Alicyclobacillus acidoterrestris (strain ATCC 49025 / DSM 3922 / CIP 106132 / NCIMB 13137 / GD3B)</name>
    <dbReference type="NCBI Taxonomy" id="1356854"/>
    <lineage>
        <taxon>Bacteria</taxon>
        <taxon>Bacillati</taxon>
        <taxon>Bacillota</taxon>
        <taxon>Bacilli</taxon>
        <taxon>Bacillales</taxon>
        <taxon>Alicyclobacillaceae</taxon>
        <taxon>Alicyclobacillus</taxon>
    </lineage>
</organism>
<evidence type="ECO:0000313" key="1">
    <source>
        <dbReference type="EMBL" id="UNO49626.1"/>
    </source>
</evidence>
<dbReference type="Pfam" id="PF13302">
    <property type="entry name" value="Acetyltransf_3"/>
    <property type="match status" value="1"/>
</dbReference>
<accession>T0D2Z7</accession>
<dbReference type="InterPro" id="IPR051531">
    <property type="entry name" value="N-acetyltransferase"/>
</dbReference>
<accession>A0A9E7CYY9</accession>
<dbReference type="Gene3D" id="3.40.630.30">
    <property type="match status" value="1"/>
</dbReference>
<dbReference type="OrthoDB" id="9798081at2"/>
<gene>
    <name evidence="1" type="ORF">K1I37_03545</name>
</gene>
<name>T0D2Z7_ALIAG</name>